<dbReference type="InterPro" id="IPR004358">
    <property type="entry name" value="Sig_transdc_His_kin-like_C"/>
</dbReference>
<dbReference type="Gene3D" id="3.30.450.20">
    <property type="entry name" value="PAS domain"/>
    <property type="match status" value="2"/>
</dbReference>
<dbReference type="InterPro" id="IPR036097">
    <property type="entry name" value="HisK_dim/P_sf"/>
</dbReference>
<dbReference type="Pfam" id="PF01590">
    <property type="entry name" value="GAF"/>
    <property type="match status" value="1"/>
</dbReference>
<comment type="catalytic activity">
    <reaction evidence="1">
        <text>ATP + protein L-histidine = ADP + protein N-phospho-L-histidine.</text>
        <dbReference type="EC" id="2.7.13.3"/>
    </reaction>
</comment>
<evidence type="ECO:0000256" key="4">
    <source>
        <dbReference type="ARBA" id="ARBA00022679"/>
    </source>
</evidence>
<feature type="domain" description="PAC" evidence="14">
    <location>
        <begin position="230"/>
        <end position="282"/>
    </location>
</feature>
<evidence type="ECO:0000313" key="15">
    <source>
        <dbReference type="EMBL" id="SMF73650.1"/>
    </source>
</evidence>
<dbReference type="GO" id="GO:0005524">
    <property type="term" value="F:ATP binding"/>
    <property type="evidence" value="ECO:0007669"/>
    <property type="project" value="UniProtKB-KW"/>
</dbReference>
<feature type="domain" description="Histidine kinase" evidence="11">
    <location>
        <begin position="483"/>
        <end position="706"/>
    </location>
</feature>
<dbReference type="Gene3D" id="3.40.50.2300">
    <property type="match status" value="1"/>
</dbReference>
<evidence type="ECO:0000259" key="11">
    <source>
        <dbReference type="PROSITE" id="PS50109"/>
    </source>
</evidence>
<dbReference type="InterPro" id="IPR003018">
    <property type="entry name" value="GAF"/>
</dbReference>
<evidence type="ECO:0000256" key="5">
    <source>
        <dbReference type="ARBA" id="ARBA00022741"/>
    </source>
</evidence>
<dbReference type="Gene3D" id="3.30.450.40">
    <property type="match status" value="1"/>
</dbReference>
<dbReference type="InterPro" id="IPR029016">
    <property type="entry name" value="GAF-like_dom_sf"/>
</dbReference>
<dbReference type="PROSITE" id="PS50110">
    <property type="entry name" value="RESPONSE_REGULATORY"/>
    <property type="match status" value="1"/>
</dbReference>
<feature type="modified residue" description="4-aspartylphosphate" evidence="9">
    <location>
        <position position="779"/>
    </location>
</feature>
<dbReference type="PRINTS" id="PR00344">
    <property type="entry name" value="BCTRLSENSOR"/>
</dbReference>
<dbReference type="PROSITE" id="PS50109">
    <property type="entry name" value="HIS_KIN"/>
    <property type="match status" value="1"/>
</dbReference>
<dbReference type="SUPFAM" id="SSF47384">
    <property type="entry name" value="Homodimeric domain of signal transducing histidine kinase"/>
    <property type="match status" value="1"/>
</dbReference>
<dbReference type="InterPro" id="IPR013655">
    <property type="entry name" value="PAS_fold_3"/>
</dbReference>
<dbReference type="Gene3D" id="2.10.70.100">
    <property type="match status" value="1"/>
</dbReference>
<dbReference type="Gene3D" id="3.30.565.10">
    <property type="entry name" value="Histidine kinase-like ATPase, C-terminal domain"/>
    <property type="match status" value="1"/>
</dbReference>
<dbReference type="InterPro" id="IPR005467">
    <property type="entry name" value="His_kinase_dom"/>
</dbReference>
<evidence type="ECO:0000256" key="6">
    <source>
        <dbReference type="ARBA" id="ARBA00022777"/>
    </source>
</evidence>
<dbReference type="EMBL" id="LT840185">
    <property type="protein sequence ID" value="SMF73650.1"/>
    <property type="molecule type" value="Genomic_DNA"/>
</dbReference>
<evidence type="ECO:0000256" key="9">
    <source>
        <dbReference type="PROSITE-ProRule" id="PRU00169"/>
    </source>
</evidence>
<keyword evidence="3 9" id="KW-0597">Phosphoprotein</keyword>
<dbReference type="Proteomes" id="UP000192934">
    <property type="component" value="Chromosome I"/>
</dbReference>
<dbReference type="InterPro" id="IPR035965">
    <property type="entry name" value="PAS-like_dom_sf"/>
</dbReference>
<evidence type="ECO:0000256" key="3">
    <source>
        <dbReference type="ARBA" id="ARBA00022553"/>
    </source>
</evidence>
<accession>A0A1X7GRW0</accession>
<dbReference type="SUPFAM" id="SSF55781">
    <property type="entry name" value="GAF domain-like"/>
    <property type="match status" value="1"/>
</dbReference>
<evidence type="ECO:0000259" key="14">
    <source>
        <dbReference type="PROSITE" id="PS50113"/>
    </source>
</evidence>
<dbReference type="SUPFAM" id="SSF55874">
    <property type="entry name" value="ATPase domain of HSP90 chaperone/DNA topoisomerase II/histidine kinase"/>
    <property type="match status" value="1"/>
</dbReference>
<dbReference type="EC" id="2.7.13.3" evidence="2"/>
<dbReference type="PANTHER" id="PTHR43065">
    <property type="entry name" value="SENSOR HISTIDINE KINASE"/>
    <property type="match status" value="1"/>
</dbReference>
<keyword evidence="8" id="KW-0902">Two-component regulatory system</keyword>
<keyword evidence="16" id="KW-1185">Reference proteome</keyword>
<evidence type="ECO:0000256" key="1">
    <source>
        <dbReference type="ARBA" id="ARBA00000085"/>
    </source>
</evidence>
<dbReference type="SMART" id="SM00448">
    <property type="entry name" value="REC"/>
    <property type="match status" value="1"/>
</dbReference>
<dbReference type="SUPFAM" id="SSF52172">
    <property type="entry name" value="CheY-like"/>
    <property type="match status" value="1"/>
</dbReference>
<dbReference type="Pfam" id="PF00512">
    <property type="entry name" value="HisKA"/>
    <property type="match status" value="1"/>
</dbReference>
<evidence type="ECO:0000256" key="8">
    <source>
        <dbReference type="ARBA" id="ARBA00023012"/>
    </source>
</evidence>
<dbReference type="PROSITE" id="PS50113">
    <property type="entry name" value="PAC"/>
    <property type="match status" value="1"/>
</dbReference>
<dbReference type="CDD" id="cd00082">
    <property type="entry name" value="HisKA"/>
    <property type="match status" value="1"/>
</dbReference>
<dbReference type="SMART" id="SM00065">
    <property type="entry name" value="GAF"/>
    <property type="match status" value="1"/>
</dbReference>
<dbReference type="SUPFAM" id="SSF55785">
    <property type="entry name" value="PYP-like sensor domain (PAS domain)"/>
    <property type="match status" value="1"/>
</dbReference>
<dbReference type="GO" id="GO:0000155">
    <property type="term" value="F:phosphorelay sensor kinase activity"/>
    <property type="evidence" value="ECO:0007669"/>
    <property type="project" value="InterPro"/>
</dbReference>
<proteinExistence type="predicted"/>
<evidence type="ECO:0000259" key="12">
    <source>
        <dbReference type="PROSITE" id="PS50110"/>
    </source>
</evidence>
<dbReference type="STRING" id="941907.SAMN06295910_2158"/>
<dbReference type="Gene3D" id="1.10.287.130">
    <property type="match status" value="1"/>
</dbReference>
<evidence type="ECO:0000259" key="13">
    <source>
        <dbReference type="PROSITE" id="PS50112"/>
    </source>
</evidence>
<keyword evidence="6" id="KW-0418">Kinase</keyword>
<keyword evidence="10" id="KW-0175">Coiled coil</keyword>
<feature type="domain" description="Response regulatory" evidence="12">
    <location>
        <begin position="729"/>
        <end position="844"/>
    </location>
</feature>
<dbReference type="NCBIfam" id="TIGR00229">
    <property type="entry name" value="sensory_box"/>
    <property type="match status" value="1"/>
</dbReference>
<feature type="domain" description="PAS" evidence="13">
    <location>
        <begin position="153"/>
        <end position="227"/>
    </location>
</feature>
<dbReference type="Pfam" id="PF00072">
    <property type="entry name" value="Response_reg"/>
    <property type="match status" value="1"/>
</dbReference>
<name>A0A1X7GRW0_9SPHN</name>
<dbReference type="InterPro" id="IPR000700">
    <property type="entry name" value="PAS-assoc_C"/>
</dbReference>
<feature type="coiled-coil region" evidence="10">
    <location>
        <begin position="447"/>
        <end position="474"/>
    </location>
</feature>
<dbReference type="Pfam" id="PF02518">
    <property type="entry name" value="HATPase_c"/>
    <property type="match status" value="1"/>
</dbReference>
<dbReference type="PANTHER" id="PTHR43065:SF46">
    <property type="entry name" value="C4-DICARBOXYLATE TRANSPORT SENSOR PROTEIN DCTB"/>
    <property type="match status" value="1"/>
</dbReference>
<protein>
    <recommendedName>
        <fullName evidence="2">histidine kinase</fullName>
        <ecNumber evidence="2">2.7.13.3</ecNumber>
    </recommendedName>
</protein>
<keyword evidence="4" id="KW-0808">Transferase</keyword>
<dbReference type="InterPro" id="IPR003594">
    <property type="entry name" value="HATPase_dom"/>
</dbReference>
<dbReference type="InterPro" id="IPR003661">
    <property type="entry name" value="HisK_dim/P_dom"/>
</dbReference>
<dbReference type="AlphaFoldDB" id="A0A1X7GRW0"/>
<dbReference type="InterPro" id="IPR000014">
    <property type="entry name" value="PAS"/>
</dbReference>
<dbReference type="Pfam" id="PF08447">
    <property type="entry name" value="PAS_3"/>
    <property type="match status" value="1"/>
</dbReference>
<keyword evidence="5" id="KW-0547">Nucleotide-binding</keyword>
<dbReference type="SMART" id="SM00388">
    <property type="entry name" value="HisKA"/>
    <property type="match status" value="1"/>
</dbReference>
<keyword evidence="7" id="KW-0067">ATP-binding</keyword>
<dbReference type="InterPro" id="IPR011006">
    <property type="entry name" value="CheY-like_superfamily"/>
</dbReference>
<evidence type="ECO:0000256" key="2">
    <source>
        <dbReference type="ARBA" id="ARBA00012438"/>
    </source>
</evidence>
<gene>
    <name evidence="15" type="ORF">SAMN06295910_2158</name>
</gene>
<dbReference type="CDD" id="cd00130">
    <property type="entry name" value="PAS"/>
    <property type="match status" value="1"/>
</dbReference>
<sequence>MGGRIRDHDWAASSLGSVEEWPAALSIALDLCLHSKFPSAIYWGPDLVLLYNDAWAPIPAERHPWALGRPAREVWADIWEVIEPQLAAVMATGEGFVTFNQMLPMERGGVPHETYWNYSFSPIVDESGAVVGILNQGNETTDAVLAERAVRDSEERLQRALGSSKVGTWDWDVSADRVRADRRFAELYGVDPDRAADGAPIADYVGRFHPDDVDRVSSAINSTIAEASEFAEEYRLVGADGEITWVLATGRCQRDATTGTLRFPGIVLDISERRREEDRRRALIELDERLRDLDDPVDIAETSAEILGRTLGVSRAGYGTIDPEAETITIERDWNAPGVKSIAGTLHFRDYGTYIDDLKRGETVACENADTDSRTRATADALKAISAHSFINMPVTEQGEFVALVFVNHAEARQWRDADIAFMRDLAERTRSASERRRAEGDLRALAASLEAQVAERSAELLRAEEQLRQAQKMEAVGQLTGGIAHDFNNMLAVVIGGLNLLKRRLARGETDLDRYIDGAMEGAERAASLTQRLLAFSRQQPLDPKPVDANRLVADMTELLVRTLGEQARVETVLAAGLWRAHADPSQTESAILNLCVNARDAMPDGGRLTIETCNVHVDDSYARDAAIEPGQYVQIAVTDTGEGMTADVIEKAFDPFFTTKGIGKGTGLGLSQVFGFVRQSGGHVKIYSEPGSGTTVKLYLPRFYGPDEDVAVRAAEAATADGHSDEVILVVEDEARVRAYSVEALRELGYTVISAASGPEALALIEGGQQVTLLFTDVMMPDMTGRQLADRALKALPGLKILFTTGYTRNAVVHNGVLDPGTNFLPKPFGIEQLAAKVRAALDS</sequence>
<evidence type="ECO:0000256" key="10">
    <source>
        <dbReference type="SAM" id="Coils"/>
    </source>
</evidence>
<dbReference type="InterPro" id="IPR001789">
    <property type="entry name" value="Sig_transdc_resp-reg_receiver"/>
</dbReference>
<evidence type="ECO:0000313" key="16">
    <source>
        <dbReference type="Proteomes" id="UP000192934"/>
    </source>
</evidence>
<reference evidence="16" key="1">
    <citation type="submission" date="2017-04" db="EMBL/GenBank/DDBJ databases">
        <authorList>
            <person name="Varghese N."/>
            <person name="Submissions S."/>
        </authorList>
    </citation>
    <scope>NUCLEOTIDE SEQUENCE [LARGE SCALE GENOMIC DNA]</scope>
    <source>
        <strain evidence="16">Dd16</strain>
    </source>
</reference>
<evidence type="ECO:0000256" key="7">
    <source>
        <dbReference type="ARBA" id="ARBA00022840"/>
    </source>
</evidence>
<organism evidence="15 16">
    <name type="scientific">Allosphingosinicella indica</name>
    <dbReference type="NCBI Taxonomy" id="941907"/>
    <lineage>
        <taxon>Bacteria</taxon>
        <taxon>Pseudomonadati</taxon>
        <taxon>Pseudomonadota</taxon>
        <taxon>Alphaproteobacteria</taxon>
        <taxon>Sphingomonadales</taxon>
        <taxon>Sphingomonadaceae</taxon>
        <taxon>Allosphingosinicella</taxon>
    </lineage>
</organism>
<dbReference type="SMART" id="SM00387">
    <property type="entry name" value="HATPase_c"/>
    <property type="match status" value="1"/>
</dbReference>
<dbReference type="PROSITE" id="PS50112">
    <property type="entry name" value="PAS"/>
    <property type="match status" value="1"/>
</dbReference>
<dbReference type="InterPro" id="IPR036890">
    <property type="entry name" value="HATPase_C_sf"/>
</dbReference>